<organism evidence="1 2">
    <name type="scientific">Zizania palustris</name>
    <name type="common">Northern wild rice</name>
    <dbReference type="NCBI Taxonomy" id="103762"/>
    <lineage>
        <taxon>Eukaryota</taxon>
        <taxon>Viridiplantae</taxon>
        <taxon>Streptophyta</taxon>
        <taxon>Embryophyta</taxon>
        <taxon>Tracheophyta</taxon>
        <taxon>Spermatophyta</taxon>
        <taxon>Magnoliopsida</taxon>
        <taxon>Liliopsida</taxon>
        <taxon>Poales</taxon>
        <taxon>Poaceae</taxon>
        <taxon>BOP clade</taxon>
        <taxon>Oryzoideae</taxon>
        <taxon>Oryzeae</taxon>
        <taxon>Zizaniinae</taxon>
        <taxon>Zizania</taxon>
    </lineage>
</organism>
<evidence type="ECO:0000313" key="2">
    <source>
        <dbReference type="Proteomes" id="UP000729402"/>
    </source>
</evidence>
<dbReference type="Proteomes" id="UP000729402">
    <property type="component" value="Unassembled WGS sequence"/>
</dbReference>
<gene>
    <name evidence="1" type="ORF">GUJ93_ZPchr0008g13683</name>
</gene>
<sequence length="120" mass="14155">MGENGEHMFIVMLDDRQYRIPLTVTDGFSTVLVKPPLEWKDPMVHEVLIVFSFKYLYLIGYLLELKPPSEWKDLIVHEVLLVFSFKHMYLLSYLLEVMWQLYDNAYLTRSSVNDSANAAY</sequence>
<accession>A0A8J5RWW9</accession>
<proteinExistence type="predicted"/>
<comment type="caution">
    <text evidence="1">The sequence shown here is derived from an EMBL/GenBank/DDBJ whole genome shotgun (WGS) entry which is preliminary data.</text>
</comment>
<dbReference type="EMBL" id="JAAALK010000290">
    <property type="protein sequence ID" value="KAG8047214.1"/>
    <property type="molecule type" value="Genomic_DNA"/>
</dbReference>
<protein>
    <submittedName>
        <fullName evidence="1">Uncharacterized protein</fullName>
    </submittedName>
</protein>
<dbReference type="OrthoDB" id="692516at2759"/>
<name>A0A8J5RWW9_ZIZPA</name>
<reference evidence="1" key="1">
    <citation type="journal article" date="2021" name="bioRxiv">
        <title>Whole Genome Assembly and Annotation of Northern Wild Rice, Zizania palustris L., Supports a Whole Genome Duplication in the Zizania Genus.</title>
        <authorList>
            <person name="Haas M."/>
            <person name="Kono T."/>
            <person name="Macchietto M."/>
            <person name="Millas R."/>
            <person name="McGilp L."/>
            <person name="Shao M."/>
            <person name="Duquette J."/>
            <person name="Hirsch C.N."/>
            <person name="Kimball J."/>
        </authorList>
    </citation>
    <scope>NUCLEOTIDE SEQUENCE</scope>
    <source>
        <tissue evidence="1">Fresh leaf tissue</tissue>
    </source>
</reference>
<evidence type="ECO:0000313" key="1">
    <source>
        <dbReference type="EMBL" id="KAG8047214.1"/>
    </source>
</evidence>
<reference evidence="1" key="2">
    <citation type="submission" date="2021-02" db="EMBL/GenBank/DDBJ databases">
        <authorList>
            <person name="Kimball J.A."/>
            <person name="Haas M.W."/>
            <person name="Macchietto M."/>
            <person name="Kono T."/>
            <person name="Duquette J."/>
            <person name="Shao M."/>
        </authorList>
    </citation>
    <scope>NUCLEOTIDE SEQUENCE</scope>
    <source>
        <tissue evidence="1">Fresh leaf tissue</tissue>
    </source>
</reference>
<dbReference type="AlphaFoldDB" id="A0A8J5RWW9"/>
<keyword evidence="2" id="KW-1185">Reference proteome</keyword>